<organism evidence="1 2">
    <name type="scientific">Vibrio casei</name>
    <dbReference type="NCBI Taxonomy" id="673372"/>
    <lineage>
        <taxon>Bacteria</taxon>
        <taxon>Pseudomonadati</taxon>
        <taxon>Pseudomonadota</taxon>
        <taxon>Gammaproteobacteria</taxon>
        <taxon>Vibrionales</taxon>
        <taxon>Vibrionaceae</taxon>
        <taxon>Vibrio</taxon>
    </lineage>
</organism>
<reference evidence="1 2" key="1">
    <citation type="journal article" date="2017" name="Elife">
        <title>Extensive horizontal gene transfer in cheese-associated bacteria.</title>
        <authorList>
            <person name="Bonham K.S."/>
            <person name="Wolfe B.E."/>
            <person name="Dutton R.J."/>
        </authorList>
    </citation>
    <scope>NUCLEOTIDE SEQUENCE [LARGE SCALE GENOMIC DNA]</scope>
    <source>
        <strain evidence="1 2">JB196</strain>
    </source>
</reference>
<accession>A0A368LG84</accession>
<dbReference type="GeneID" id="303190497"/>
<dbReference type="AlphaFoldDB" id="A0A368LG84"/>
<evidence type="ECO:0000313" key="2">
    <source>
        <dbReference type="Proteomes" id="UP000252479"/>
    </source>
</evidence>
<protein>
    <submittedName>
        <fullName evidence="1">Uncharacterized protein</fullName>
    </submittedName>
</protein>
<dbReference type="Proteomes" id="UP000252479">
    <property type="component" value="Unassembled WGS sequence"/>
</dbReference>
<sequence>MGYRISSLKKTPKVPGLELYVFIVGSIEWKTGFSDRLMKNFDVLARNLGEKGAIVAPHDGSDFAEELSDCVNNLGNENKGIQDFLATSSKAGVGLMLMSSHPNDLTDEDLVLYSPLELLDEQFGALDHFFTELCSFAAHKDASFVSKFSEAKSGFVSETANMIDLNPNIFGIGVNLNPLKEKVMKKFGL</sequence>
<dbReference type="EMBL" id="QPGL01000003">
    <property type="protein sequence ID" value="RCS69176.1"/>
    <property type="molecule type" value="Genomic_DNA"/>
</dbReference>
<gene>
    <name evidence="1" type="ORF">CIK83_16365</name>
</gene>
<comment type="caution">
    <text evidence="1">The sequence shown here is derived from an EMBL/GenBank/DDBJ whole genome shotgun (WGS) entry which is preliminary data.</text>
</comment>
<name>A0A368LG84_9VIBR</name>
<dbReference type="RefSeq" id="WP_086962247.1">
    <property type="nucleotide sequence ID" value="NZ_FUKS01000041.1"/>
</dbReference>
<evidence type="ECO:0000313" key="1">
    <source>
        <dbReference type="EMBL" id="RCS69176.1"/>
    </source>
</evidence>
<proteinExistence type="predicted"/>
<keyword evidence="2" id="KW-1185">Reference proteome</keyword>